<sequence>MTISINLLPEFGWSICDRQIIGPGSVFQGHIELQLSETLKMDRLRLIFRAQESLVPYEIAPGIVRSKSTSLFTIHQILWDSKDGHRSRNAGNYSHPFTIQMPMTQYPPSTDNKFYGCTFKLIAVVESQQHEQQYETLLMKEQVMLYMPFVETTLLKRPLITTQHESGLNVVAKLHSLDYVPGDSILGTVTINSSSPISKKQLRVSLSLYQTITNLLFKDVPDSIQLVASTSINLSPVYDNSGDSSNSTYSSSLELDIPISLTPSFTYSKLSSTTYRLCLSVKRKGPLSIWSQGVKMDWPLTIGTLGAGVRSSSDLTLYSALNGVADHDQFTPKFVKAVEYEHALPIYEPSQLPDYEEPGLCGDVSSDLV</sequence>
<proteinExistence type="predicted"/>
<dbReference type="InterPro" id="IPR011022">
    <property type="entry name" value="Arrestin_C-like"/>
</dbReference>
<reference evidence="2 3" key="1">
    <citation type="submission" date="2016-07" db="EMBL/GenBank/DDBJ databases">
        <title>Pervasive Adenine N6-methylation of Active Genes in Fungi.</title>
        <authorList>
            <consortium name="DOE Joint Genome Institute"/>
            <person name="Mondo S.J."/>
            <person name="Dannebaum R.O."/>
            <person name="Kuo R.C."/>
            <person name="Labutti K."/>
            <person name="Haridas S."/>
            <person name="Kuo A."/>
            <person name="Salamov A."/>
            <person name="Ahrendt S.R."/>
            <person name="Lipzen A."/>
            <person name="Sullivan W."/>
            <person name="Andreopoulos W.B."/>
            <person name="Clum A."/>
            <person name="Lindquist E."/>
            <person name="Daum C."/>
            <person name="Ramamoorthy G.K."/>
            <person name="Gryganskyi A."/>
            <person name="Culley D."/>
            <person name="Magnuson J.K."/>
            <person name="James T.Y."/>
            <person name="O'Malley M.A."/>
            <person name="Stajich J.E."/>
            <person name="Spatafora J.W."/>
            <person name="Visel A."/>
            <person name="Grigoriev I.V."/>
        </authorList>
    </citation>
    <scope>NUCLEOTIDE SEQUENCE [LARGE SCALE GENOMIC DNA]</scope>
    <source>
        <strain evidence="2 3">NRRL 1336</strain>
    </source>
</reference>
<protein>
    <recommendedName>
        <fullName evidence="1">Arrestin C-terminal-like domain-containing protein</fullName>
    </recommendedName>
</protein>
<evidence type="ECO:0000313" key="2">
    <source>
        <dbReference type="EMBL" id="ORZ22302.1"/>
    </source>
</evidence>
<dbReference type="GO" id="GO:0015031">
    <property type="term" value="P:protein transport"/>
    <property type="evidence" value="ECO:0007669"/>
    <property type="project" value="TreeGrafter"/>
</dbReference>
<dbReference type="OrthoDB" id="2333384at2759"/>
<dbReference type="Pfam" id="PF02752">
    <property type="entry name" value="Arrestin_C"/>
    <property type="match status" value="1"/>
</dbReference>
<gene>
    <name evidence="2" type="ORF">BCR42DRAFT_405887</name>
</gene>
<dbReference type="AlphaFoldDB" id="A0A1X2IU65"/>
<dbReference type="InterPro" id="IPR014756">
    <property type="entry name" value="Ig_E-set"/>
</dbReference>
<dbReference type="InterPro" id="IPR014752">
    <property type="entry name" value="Arrestin-like_C"/>
</dbReference>
<dbReference type="PANTHER" id="PTHR11188:SF176">
    <property type="entry name" value="ARRESTIN DOMAIN-CONTAINING PROTEIN 1"/>
    <property type="match status" value="1"/>
</dbReference>
<dbReference type="Proteomes" id="UP000193560">
    <property type="component" value="Unassembled WGS sequence"/>
</dbReference>
<dbReference type="SUPFAM" id="SSF81296">
    <property type="entry name" value="E set domains"/>
    <property type="match status" value="1"/>
</dbReference>
<evidence type="ECO:0000259" key="1">
    <source>
        <dbReference type="Pfam" id="PF02752"/>
    </source>
</evidence>
<dbReference type="Gene3D" id="2.60.40.640">
    <property type="match status" value="2"/>
</dbReference>
<name>A0A1X2IU65_9FUNG</name>
<accession>A0A1X2IU65</accession>
<dbReference type="EMBL" id="MCGE01000004">
    <property type="protein sequence ID" value="ORZ22302.1"/>
    <property type="molecule type" value="Genomic_DNA"/>
</dbReference>
<organism evidence="2 3">
    <name type="scientific">Absidia repens</name>
    <dbReference type="NCBI Taxonomy" id="90262"/>
    <lineage>
        <taxon>Eukaryota</taxon>
        <taxon>Fungi</taxon>
        <taxon>Fungi incertae sedis</taxon>
        <taxon>Mucoromycota</taxon>
        <taxon>Mucoromycotina</taxon>
        <taxon>Mucoromycetes</taxon>
        <taxon>Mucorales</taxon>
        <taxon>Cunninghamellaceae</taxon>
        <taxon>Absidia</taxon>
    </lineage>
</organism>
<evidence type="ECO:0000313" key="3">
    <source>
        <dbReference type="Proteomes" id="UP000193560"/>
    </source>
</evidence>
<feature type="domain" description="Arrestin C-terminal-like" evidence="1">
    <location>
        <begin position="170"/>
        <end position="304"/>
    </location>
</feature>
<dbReference type="PANTHER" id="PTHR11188">
    <property type="entry name" value="ARRESTIN DOMAIN CONTAINING PROTEIN"/>
    <property type="match status" value="1"/>
</dbReference>
<keyword evidence="3" id="KW-1185">Reference proteome</keyword>
<dbReference type="InterPro" id="IPR050357">
    <property type="entry name" value="Arrestin_domain-protein"/>
</dbReference>
<dbReference type="GO" id="GO:0005737">
    <property type="term" value="C:cytoplasm"/>
    <property type="evidence" value="ECO:0007669"/>
    <property type="project" value="TreeGrafter"/>
</dbReference>
<comment type="caution">
    <text evidence="2">The sequence shown here is derived from an EMBL/GenBank/DDBJ whole genome shotgun (WGS) entry which is preliminary data.</text>
</comment>